<dbReference type="PANTHER" id="PTHR34980">
    <property type="entry name" value="INNER MEMBRANE PROTEIN-RELATED-RELATED"/>
    <property type="match status" value="1"/>
</dbReference>
<dbReference type="InterPro" id="IPR008523">
    <property type="entry name" value="DUF805"/>
</dbReference>
<evidence type="ECO:0000256" key="1">
    <source>
        <dbReference type="SAM" id="Phobius"/>
    </source>
</evidence>
<evidence type="ECO:0000313" key="3">
    <source>
        <dbReference type="Proteomes" id="UP000215595"/>
    </source>
</evidence>
<proteinExistence type="predicted"/>
<dbReference type="Proteomes" id="UP000215595">
    <property type="component" value="Unassembled WGS sequence"/>
</dbReference>
<dbReference type="GO" id="GO:0005886">
    <property type="term" value="C:plasma membrane"/>
    <property type="evidence" value="ECO:0007669"/>
    <property type="project" value="TreeGrafter"/>
</dbReference>
<sequence>MRGQILSFDDASGTGLISGDDGIRYSFVREAVSPPAQVTSGLRVDFVPVAGEATNIMLLAAAPAPSGPSPTPGVPIDSFNFQHVLLSFNGRIRRQHFWIGWLICLGAGVVLGWIPLLGTLLSIALIWPNLAISVKRLHDMGHSGWLVVIPWIAGIGGVVAAFMSVGAAALMSGGNWESEDPAVVFGILGPVLGILGIVALIQLGFLLWIGIAEGQRGDNRFGPSPKGE</sequence>
<evidence type="ECO:0000313" key="2">
    <source>
        <dbReference type="EMBL" id="OYX36118.1"/>
    </source>
</evidence>
<comment type="caution">
    <text evidence="2">The sequence shown here is derived from an EMBL/GenBank/DDBJ whole genome shotgun (WGS) entry which is preliminary data.</text>
</comment>
<dbReference type="Pfam" id="PF05656">
    <property type="entry name" value="DUF805"/>
    <property type="match status" value="1"/>
</dbReference>
<name>A0A258FVW1_9CAUL</name>
<reference evidence="2 3" key="1">
    <citation type="submission" date="2017-03" db="EMBL/GenBank/DDBJ databases">
        <title>Lifting the veil on microbial sulfur biogeochemistry in mining wastewaters.</title>
        <authorList>
            <person name="Kantor R.S."/>
            <person name="Colenbrander Nelson T."/>
            <person name="Marshall S."/>
            <person name="Bennett D."/>
            <person name="Apte S."/>
            <person name="Camacho D."/>
            <person name="Thomas B.C."/>
            <person name="Warren L.A."/>
            <person name="Banfield J.F."/>
        </authorList>
    </citation>
    <scope>NUCLEOTIDE SEQUENCE [LARGE SCALE GENOMIC DNA]</scope>
    <source>
        <strain evidence="2">32-69-9</strain>
    </source>
</reference>
<keyword evidence="1" id="KW-0812">Transmembrane</keyword>
<protein>
    <submittedName>
        <fullName evidence="2">DUF805 domain-containing protein</fullName>
    </submittedName>
</protein>
<feature type="transmembrane region" description="Helical" evidence="1">
    <location>
        <begin position="182"/>
        <end position="211"/>
    </location>
</feature>
<organism evidence="2 3">
    <name type="scientific">Brevundimonas subvibrioides</name>
    <dbReference type="NCBI Taxonomy" id="74313"/>
    <lineage>
        <taxon>Bacteria</taxon>
        <taxon>Pseudomonadati</taxon>
        <taxon>Pseudomonadota</taxon>
        <taxon>Alphaproteobacteria</taxon>
        <taxon>Caulobacterales</taxon>
        <taxon>Caulobacteraceae</taxon>
        <taxon>Brevundimonas</taxon>
    </lineage>
</organism>
<gene>
    <name evidence="2" type="ORF">B7Z01_00230</name>
</gene>
<dbReference type="EMBL" id="NCEB01000001">
    <property type="protein sequence ID" value="OYX36118.1"/>
    <property type="molecule type" value="Genomic_DNA"/>
</dbReference>
<keyword evidence="1" id="KW-0472">Membrane</keyword>
<keyword evidence="1" id="KW-1133">Transmembrane helix</keyword>
<accession>A0A258FVW1</accession>
<feature type="transmembrane region" description="Helical" evidence="1">
    <location>
        <begin position="147"/>
        <end position="170"/>
    </location>
</feature>
<dbReference type="AlphaFoldDB" id="A0A258FVW1"/>
<feature type="transmembrane region" description="Helical" evidence="1">
    <location>
        <begin position="98"/>
        <end position="127"/>
    </location>
</feature>
<dbReference type="PANTHER" id="PTHR34980:SF3">
    <property type="entry name" value="BLR8105 PROTEIN"/>
    <property type="match status" value="1"/>
</dbReference>